<dbReference type="Pfam" id="PF01925">
    <property type="entry name" value="TauE"/>
    <property type="match status" value="1"/>
</dbReference>
<proteinExistence type="inferred from homology"/>
<evidence type="ECO:0000256" key="8">
    <source>
        <dbReference type="RuleBase" id="RU363041"/>
    </source>
</evidence>
<dbReference type="GO" id="GO:0005886">
    <property type="term" value="C:plasma membrane"/>
    <property type="evidence" value="ECO:0007669"/>
    <property type="project" value="UniProtKB-SubCell"/>
</dbReference>
<dbReference type="PANTHER" id="PTHR30269:SF37">
    <property type="entry name" value="MEMBRANE TRANSPORTER PROTEIN"/>
    <property type="match status" value="1"/>
</dbReference>
<evidence type="ECO:0000256" key="6">
    <source>
        <dbReference type="ARBA" id="ARBA00022989"/>
    </source>
</evidence>
<dbReference type="PANTHER" id="PTHR30269">
    <property type="entry name" value="TRANSMEMBRANE PROTEIN YFCA"/>
    <property type="match status" value="1"/>
</dbReference>
<comment type="similarity">
    <text evidence="2 8">Belongs to the 4-toluene sulfonate uptake permease (TSUP) (TC 2.A.102) family.</text>
</comment>
<keyword evidence="5 8" id="KW-0812">Transmembrane</keyword>
<protein>
    <recommendedName>
        <fullName evidence="8">Probable membrane transporter protein</fullName>
    </recommendedName>
</protein>
<feature type="transmembrane region" description="Helical" evidence="8">
    <location>
        <begin position="77"/>
        <end position="96"/>
    </location>
</feature>
<organism evidence="9 10">
    <name type="scientific">Ruegeria marina</name>
    <dbReference type="NCBI Taxonomy" id="639004"/>
    <lineage>
        <taxon>Bacteria</taxon>
        <taxon>Pseudomonadati</taxon>
        <taxon>Pseudomonadota</taxon>
        <taxon>Alphaproteobacteria</taxon>
        <taxon>Rhodobacterales</taxon>
        <taxon>Roseobacteraceae</taxon>
        <taxon>Ruegeria</taxon>
    </lineage>
</organism>
<keyword evidence="10" id="KW-1185">Reference proteome</keyword>
<evidence type="ECO:0000256" key="2">
    <source>
        <dbReference type="ARBA" id="ARBA00009142"/>
    </source>
</evidence>
<feature type="transmembrane region" description="Helical" evidence="8">
    <location>
        <begin position="203"/>
        <end position="222"/>
    </location>
</feature>
<dbReference type="InterPro" id="IPR052017">
    <property type="entry name" value="TSUP"/>
</dbReference>
<evidence type="ECO:0000256" key="7">
    <source>
        <dbReference type="ARBA" id="ARBA00023136"/>
    </source>
</evidence>
<keyword evidence="6 8" id="KW-1133">Transmembrane helix</keyword>
<feature type="transmembrane region" description="Helical" evidence="8">
    <location>
        <begin position="228"/>
        <end position="246"/>
    </location>
</feature>
<accession>A0A1G6QR77</accession>
<evidence type="ECO:0000256" key="5">
    <source>
        <dbReference type="ARBA" id="ARBA00022692"/>
    </source>
</evidence>
<feature type="transmembrane region" description="Helical" evidence="8">
    <location>
        <begin position="12"/>
        <end position="40"/>
    </location>
</feature>
<evidence type="ECO:0000256" key="3">
    <source>
        <dbReference type="ARBA" id="ARBA00022448"/>
    </source>
</evidence>
<evidence type="ECO:0000256" key="1">
    <source>
        <dbReference type="ARBA" id="ARBA00004651"/>
    </source>
</evidence>
<evidence type="ECO:0000313" key="9">
    <source>
        <dbReference type="EMBL" id="SDC94226.1"/>
    </source>
</evidence>
<feature type="transmembrane region" description="Helical" evidence="8">
    <location>
        <begin position="102"/>
        <end position="120"/>
    </location>
</feature>
<feature type="transmembrane region" description="Helical" evidence="8">
    <location>
        <begin position="46"/>
        <end position="65"/>
    </location>
</feature>
<feature type="transmembrane region" description="Helical" evidence="8">
    <location>
        <begin position="140"/>
        <end position="160"/>
    </location>
</feature>
<keyword evidence="7 8" id="KW-0472">Membrane</keyword>
<evidence type="ECO:0000313" key="10">
    <source>
        <dbReference type="Proteomes" id="UP000199628"/>
    </source>
</evidence>
<keyword evidence="4 8" id="KW-1003">Cell membrane</keyword>
<dbReference type="EMBL" id="FMZV01000004">
    <property type="protein sequence ID" value="SDC94226.1"/>
    <property type="molecule type" value="Genomic_DNA"/>
</dbReference>
<keyword evidence="3" id="KW-0813">Transport</keyword>
<evidence type="ECO:0000256" key="4">
    <source>
        <dbReference type="ARBA" id="ARBA00022475"/>
    </source>
</evidence>
<reference evidence="10" key="1">
    <citation type="submission" date="2016-10" db="EMBL/GenBank/DDBJ databases">
        <authorList>
            <person name="Varghese N."/>
            <person name="Submissions S."/>
        </authorList>
    </citation>
    <scope>NUCLEOTIDE SEQUENCE [LARGE SCALE GENOMIC DNA]</scope>
    <source>
        <strain evidence="10">CGMCC 1.9108</strain>
    </source>
</reference>
<dbReference type="AlphaFoldDB" id="A0A1G6QR77"/>
<gene>
    <name evidence="9" type="ORF">SAMN04488239_104190</name>
</gene>
<sequence length="252" mass="26958">MPRVNMETVVFLALGGCAGGFVNGLSGMGTALFALTFFLLKFDPETAVALAALLAVLAGIQGMWVVRGEIRADLRRVLRFILPGLAGVPLGLLLLGRVDADLLRRLIAVSLVLYGGYFGFRKALPRLERPHRWIDRSAGFVGGVMGGLASLSGLVPVIWLSMRGWPRGETRAVLQSFNLVILLFAICGLALKGAYGRETLEAFAVVLPAGIVAAQAGIFVFHRITDAQFQRLLILLCLCLGIGMLLRDALAG</sequence>
<dbReference type="InterPro" id="IPR002781">
    <property type="entry name" value="TM_pro_TauE-like"/>
</dbReference>
<comment type="subcellular location">
    <subcellularLocation>
        <location evidence="1 8">Cell membrane</location>
        <topology evidence="1 8">Multi-pass membrane protein</topology>
    </subcellularLocation>
</comment>
<dbReference type="STRING" id="639004.SAMN04488239_104190"/>
<feature type="transmembrane region" description="Helical" evidence="8">
    <location>
        <begin position="172"/>
        <end position="191"/>
    </location>
</feature>
<name>A0A1G6QR77_9RHOB</name>
<dbReference type="Proteomes" id="UP000199628">
    <property type="component" value="Unassembled WGS sequence"/>
</dbReference>